<evidence type="ECO:0000313" key="2">
    <source>
        <dbReference type="Proteomes" id="UP001302676"/>
    </source>
</evidence>
<keyword evidence="2" id="KW-1185">Reference proteome</keyword>
<protein>
    <submittedName>
        <fullName evidence="1">Uncharacterized protein</fullName>
    </submittedName>
</protein>
<dbReference type="AlphaFoldDB" id="A0AAN6UX01"/>
<reference evidence="1" key="2">
    <citation type="submission" date="2023-05" db="EMBL/GenBank/DDBJ databases">
        <authorList>
            <consortium name="Lawrence Berkeley National Laboratory"/>
            <person name="Steindorff A."/>
            <person name="Hensen N."/>
            <person name="Bonometti L."/>
            <person name="Westerberg I."/>
            <person name="Brannstrom I.O."/>
            <person name="Guillou S."/>
            <person name="Cros-Aarteil S."/>
            <person name="Calhoun S."/>
            <person name="Haridas S."/>
            <person name="Kuo A."/>
            <person name="Mondo S."/>
            <person name="Pangilinan J."/>
            <person name="Riley R."/>
            <person name="Labutti K."/>
            <person name="Andreopoulos B."/>
            <person name="Lipzen A."/>
            <person name="Chen C."/>
            <person name="Yanf M."/>
            <person name="Daum C."/>
            <person name="Ng V."/>
            <person name="Clum A."/>
            <person name="Ohm R."/>
            <person name="Martin F."/>
            <person name="Silar P."/>
            <person name="Natvig D."/>
            <person name="Lalanne C."/>
            <person name="Gautier V."/>
            <person name="Ament-Velasquez S.L."/>
            <person name="Kruys A."/>
            <person name="Hutchinson M.I."/>
            <person name="Powell A.J."/>
            <person name="Barry K."/>
            <person name="Miller A.N."/>
            <person name="Grigoriev I.V."/>
            <person name="Debuchy R."/>
            <person name="Gladieux P."/>
            <person name="Thoren M.H."/>
            <person name="Johannesson H."/>
        </authorList>
    </citation>
    <scope>NUCLEOTIDE SEQUENCE</scope>
    <source>
        <strain evidence="1">CBS 141.50</strain>
    </source>
</reference>
<dbReference type="Proteomes" id="UP001302676">
    <property type="component" value="Unassembled WGS sequence"/>
</dbReference>
<organism evidence="1 2">
    <name type="scientific">Dichotomopilus funicola</name>
    <dbReference type="NCBI Taxonomy" id="1934379"/>
    <lineage>
        <taxon>Eukaryota</taxon>
        <taxon>Fungi</taxon>
        <taxon>Dikarya</taxon>
        <taxon>Ascomycota</taxon>
        <taxon>Pezizomycotina</taxon>
        <taxon>Sordariomycetes</taxon>
        <taxon>Sordariomycetidae</taxon>
        <taxon>Sordariales</taxon>
        <taxon>Chaetomiaceae</taxon>
        <taxon>Dichotomopilus</taxon>
    </lineage>
</organism>
<accession>A0AAN6UX01</accession>
<dbReference type="GeneID" id="87814800"/>
<gene>
    <name evidence="1" type="ORF">C8A04DRAFT_14673</name>
</gene>
<name>A0AAN6UX01_9PEZI</name>
<reference evidence="1" key="1">
    <citation type="journal article" date="2023" name="Mol. Phylogenet. Evol.">
        <title>Genome-scale phylogeny and comparative genomics of the fungal order Sordariales.</title>
        <authorList>
            <person name="Hensen N."/>
            <person name="Bonometti L."/>
            <person name="Westerberg I."/>
            <person name="Brannstrom I.O."/>
            <person name="Guillou S."/>
            <person name="Cros-Aarteil S."/>
            <person name="Calhoun S."/>
            <person name="Haridas S."/>
            <person name="Kuo A."/>
            <person name="Mondo S."/>
            <person name="Pangilinan J."/>
            <person name="Riley R."/>
            <person name="LaButti K."/>
            <person name="Andreopoulos B."/>
            <person name="Lipzen A."/>
            <person name="Chen C."/>
            <person name="Yan M."/>
            <person name="Daum C."/>
            <person name="Ng V."/>
            <person name="Clum A."/>
            <person name="Steindorff A."/>
            <person name="Ohm R.A."/>
            <person name="Martin F."/>
            <person name="Silar P."/>
            <person name="Natvig D.O."/>
            <person name="Lalanne C."/>
            <person name="Gautier V."/>
            <person name="Ament-Velasquez S.L."/>
            <person name="Kruys A."/>
            <person name="Hutchinson M.I."/>
            <person name="Powell A.J."/>
            <person name="Barry K."/>
            <person name="Miller A.N."/>
            <person name="Grigoriev I.V."/>
            <person name="Debuchy R."/>
            <person name="Gladieux P."/>
            <person name="Hiltunen Thoren M."/>
            <person name="Johannesson H."/>
        </authorList>
    </citation>
    <scope>NUCLEOTIDE SEQUENCE</scope>
    <source>
        <strain evidence="1">CBS 141.50</strain>
    </source>
</reference>
<dbReference type="RefSeq" id="XP_062634134.1">
    <property type="nucleotide sequence ID" value="XM_062778187.1"/>
</dbReference>
<comment type="caution">
    <text evidence="1">The sequence shown here is derived from an EMBL/GenBank/DDBJ whole genome shotgun (WGS) entry which is preliminary data.</text>
</comment>
<dbReference type="EMBL" id="MU853624">
    <property type="protein sequence ID" value="KAK4140763.1"/>
    <property type="molecule type" value="Genomic_DNA"/>
</dbReference>
<evidence type="ECO:0000313" key="1">
    <source>
        <dbReference type="EMBL" id="KAK4140763.1"/>
    </source>
</evidence>
<sequence length="432" mass="47015">MEGQNSIHDYDVVVSYNENELNNFLLQRAAEVGTPTSEGLKWVEHTKGTVPPTPIHDFDEEYTNTLEVAFGSPSLQILDREGNITFSAPMTGSKTVVRDSDGREKITKFANVKVVITASLSTVSGTTNAAGKFTPDPSPDPSRANEVRIIESGNDTALGVCIDFPSLLAVDFYNDGQGGNSPDDLDQLTSLVKAKIERRFKDSGFQYCLAGLNNEKPQDPAGMKFTLNLPSHEIKADGYDNTTTMGVSSHLDGFHFNLNSPKTKLDIAAANSTSTPPIKVSYASGTLNMGWSHSTPGREGHHEYGSVDLDFTFTGTATWTRGPNPEQHPNQLGMSFSFASVLGVKVNPKNHTIWERMCGASDALPPHAKDIHPEAPKISIDMSPMDFFLTTNLLFPGEHIFHMDDPGQTTELQGLMTPRDTILTGTIKRVAV</sequence>
<proteinExistence type="predicted"/>